<dbReference type="SUPFAM" id="SSF110997">
    <property type="entry name" value="Sporulation related repeat"/>
    <property type="match status" value="1"/>
</dbReference>
<sequence>MSKNMVGRAPAPKKPSGKGGGLFVGILLGMVFGLVVAGGVAWYLMKLPSPFTQVEQQPDSPVVDRPLVKEPPRIHPVPAESAVAATPVPASSPEESKPRFEFYKVLTDKKDTSVPMPQAPAKIEDRSFKSDPAAEANDNASYFLQTGSYSTESDAESAKAKLAMQGMLANVQSVFVPEKGQRFRVRLGPYKGSAEMNKVRTALKQIGVDATPMRAK</sequence>
<feature type="transmembrane region" description="Helical" evidence="2">
    <location>
        <begin position="21"/>
        <end position="45"/>
    </location>
</feature>
<evidence type="ECO:0000313" key="5">
    <source>
        <dbReference type="Proteomes" id="UP000033070"/>
    </source>
</evidence>
<evidence type="ECO:0000259" key="3">
    <source>
        <dbReference type="PROSITE" id="PS51724"/>
    </source>
</evidence>
<keyword evidence="4" id="KW-0132">Cell division</keyword>
<reference evidence="4 5" key="1">
    <citation type="submission" date="2018-06" db="EMBL/GenBank/DDBJ databases">
        <title>OYT1 Genome Sequencing.</title>
        <authorList>
            <person name="Kato S."/>
            <person name="Itoh T."/>
            <person name="Ohkuma M."/>
        </authorList>
    </citation>
    <scope>NUCLEOTIDE SEQUENCE [LARGE SCALE GENOMIC DNA]</scope>
    <source>
        <strain evidence="4 5">OYT1</strain>
    </source>
</reference>
<dbReference type="Proteomes" id="UP000033070">
    <property type="component" value="Chromosome"/>
</dbReference>
<dbReference type="KEGG" id="fam:OYT1_ch2735"/>
<keyword evidence="2" id="KW-0472">Membrane</keyword>
<feature type="domain" description="SPOR" evidence="3">
    <location>
        <begin position="136"/>
        <end position="216"/>
    </location>
</feature>
<evidence type="ECO:0000256" key="2">
    <source>
        <dbReference type="SAM" id="Phobius"/>
    </source>
</evidence>
<dbReference type="Pfam" id="PF05036">
    <property type="entry name" value="SPOR"/>
    <property type="match status" value="1"/>
</dbReference>
<keyword evidence="2" id="KW-1133">Transmembrane helix</keyword>
<dbReference type="AlphaFoldDB" id="A0A2Z6GF64"/>
<feature type="region of interest" description="Disordered" evidence="1">
    <location>
        <begin position="113"/>
        <end position="132"/>
    </location>
</feature>
<dbReference type="GO" id="GO:0042834">
    <property type="term" value="F:peptidoglycan binding"/>
    <property type="evidence" value="ECO:0007669"/>
    <property type="project" value="InterPro"/>
</dbReference>
<dbReference type="EMBL" id="AP018738">
    <property type="protein sequence ID" value="BBE52241.1"/>
    <property type="molecule type" value="Genomic_DNA"/>
</dbReference>
<dbReference type="GO" id="GO:0032506">
    <property type="term" value="P:cytokinetic process"/>
    <property type="evidence" value="ECO:0007669"/>
    <property type="project" value="TreeGrafter"/>
</dbReference>
<evidence type="ECO:0000313" key="4">
    <source>
        <dbReference type="EMBL" id="BBE52241.1"/>
    </source>
</evidence>
<keyword evidence="2" id="KW-0812">Transmembrane</keyword>
<dbReference type="InterPro" id="IPR007730">
    <property type="entry name" value="SPOR-like_dom"/>
</dbReference>
<dbReference type="PANTHER" id="PTHR38687">
    <property type="entry name" value="CELL DIVISION PROTEIN DEDD-RELATED"/>
    <property type="match status" value="1"/>
</dbReference>
<accession>A0A2Z6GF64</accession>
<dbReference type="PANTHER" id="PTHR38687:SF1">
    <property type="entry name" value="CELL DIVISION PROTEIN DEDD"/>
    <property type="match status" value="1"/>
</dbReference>
<name>A0A2Z6GF64_9PROT</name>
<dbReference type="InterPro" id="IPR036680">
    <property type="entry name" value="SPOR-like_sf"/>
</dbReference>
<gene>
    <name evidence="4" type="ORF">OYT1_ch2735</name>
</gene>
<dbReference type="PROSITE" id="PS51724">
    <property type="entry name" value="SPOR"/>
    <property type="match status" value="1"/>
</dbReference>
<feature type="region of interest" description="Disordered" evidence="1">
    <location>
        <begin position="54"/>
        <end position="95"/>
    </location>
</feature>
<dbReference type="OrthoDB" id="7063246at2"/>
<dbReference type="RefSeq" id="WP_062627293.1">
    <property type="nucleotide sequence ID" value="NZ_AP018738.1"/>
</dbReference>
<dbReference type="STRING" id="1188319.OYT1_02189"/>
<organism evidence="4 5">
    <name type="scientific">Ferriphaselus amnicola</name>
    <dbReference type="NCBI Taxonomy" id="1188319"/>
    <lineage>
        <taxon>Bacteria</taxon>
        <taxon>Pseudomonadati</taxon>
        <taxon>Pseudomonadota</taxon>
        <taxon>Betaproteobacteria</taxon>
        <taxon>Nitrosomonadales</taxon>
        <taxon>Gallionellaceae</taxon>
        <taxon>Ferriphaselus</taxon>
    </lineage>
</organism>
<dbReference type="GO" id="GO:0030428">
    <property type="term" value="C:cell septum"/>
    <property type="evidence" value="ECO:0007669"/>
    <property type="project" value="TreeGrafter"/>
</dbReference>
<keyword evidence="4" id="KW-0131">Cell cycle</keyword>
<dbReference type="Gene3D" id="3.30.70.1070">
    <property type="entry name" value="Sporulation related repeat"/>
    <property type="match status" value="1"/>
</dbReference>
<dbReference type="InterPro" id="IPR052521">
    <property type="entry name" value="Cell_div_SPOR-domain"/>
</dbReference>
<proteinExistence type="predicted"/>
<dbReference type="GO" id="GO:0032153">
    <property type="term" value="C:cell division site"/>
    <property type="evidence" value="ECO:0007669"/>
    <property type="project" value="TreeGrafter"/>
</dbReference>
<evidence type="ECO:0000256" key="1">
    <source>
        <dbReference type="SAM" id="MobiDB-lite"/>
    </source>
</evidence>
<keyword evidence="5" id="KW-1185">Reference proteome</keyword>
<feature type="compositionally biased region" description="Low complexity" evidence="1">
    <location>
        <begin position="76"/>
        <end position="93"/>
    </location>
</feature>
<protein>
    <submittedName>
        <fullName evidence="4">Cell division protein FtsN</fullName>
    </submittedName>
</protein>